<dbReference type="AlphaFoldDB" id="A0A0F9A0Q6"/>
<proteinExistence type="predicted"/>
<gene>
    <name evidence="1" type="ORF">LCGC14_2710840</name>
</gene>
<evidence type="ECO:0000313" key="1">
    <source>
        <dbReference type="EMBL" id="KKK91645.1"/>
    </source>
</evidence>
<sequence>MTRYVFEGTGEVHLVPTIAVA</sequence>
<protein>
    <submittedName>
        <fullName evidence="1">Uncharacterized protein</fullName>
    </submittedName>
</protein>
<reference evidence="1" key="1">
    <citation type="journal article" date="2015" name="Nature">
        <title>Complex archaea that bridge the gap between prokaryotes and eukaryotes.</title>
        <authorList>
            <person name="Spang A."/>
            <person name="Saw J.H."/>
            <person name="Jorgensen S.L."/>
            <person name="Zaremba-Niedzwiedzka K."/>
            <person name="Martijn J."/>
            <person name="Lind A.E."/>
            <person name="van Eijk R."/>
            <person name="Schleper C."/>
            <person name="Guy L."/>
            <person name="Ettema T.J."/>
        </authorList>
    </citation>
    <scope>NUCLEOTIDE SEQUENCE</scope>
</reference>
<accession>A0A0F9A0Q6</accession>
<dbReference type="EMBL" id="LAZR01048559">
    <property type="protein sequence ID" value="KKK91645.1"/>
    <property type="molecule type" value="Genomic_DNA"/>
</dbReference>
<feature type="non-terminal residue" evidence="1">
    <location>
        <position position="21"/>
    </location>
</feature>
<name>A0A0F9A0Q6_9ZZZZ</name>
<comment type="caution">
    <text evidence="1">The sequence shown here is derived from an EMBL/GenBank/DDBJ whole genome shotgun (WGS) entry which is preliminary data.</text>
</comment>
<organism evidence="1">
    <name type="scientific">marine sediment metagenome</name>
    <dbReference type="NCBI Taxonomy" id="412755"/>
    <lineage>
        <taxon>unclassified sequences</taxon>
        <taxon>metagenomes</taxon>
        <taxon>ecological metagenomes</taxon>
    </lineage>
</organism>